<name>A0A8K0GAJ8_IGNLU</name>
<protein>
    <submittedName>
        <fullName evidence="1">Uncharacterized protein</fullName>
    </submittedName>
</protein>
<sequence length="100" mass="11627">MNLQRTVTLWENPRPSSTRFCRPIKFMYMKETTESIRKEVVKVRDEVAKLNPYEIHINDKLVPINFVLHLTMVDGKVINALTESSSQSCHICKCKPPSKH</sequence>
<gene>
    <name evidence="1" type="ORF">ILUMI_14347</name>
</gene>
<organism evidence="1 2">
    <name type="scientific">Ignelater luminosus</name>
    <name type="common">Cucubano</name>
    <name type="synonym">Pyrophorus luminosus</name>
    <dbReference type="NCBI Taxonomy" id="2038154"/>
    <lineage>
        <taxon>Eukaryota</taxon>
        <taxon>Metazoa</taxon>
        <taxon>Ecdysozoa</taxon>
        <taxon>Arthropoda</taxon>
        <taxon>Hexapoda</taxon>
        <taxon>Insecta</taxon>
        <taxon>Pterygota</taxon>
        <taxon>Neoptera</taxon>
        <taxon>Endopterygota</taxon>
        <taxon>Coleoptera</taxon>
        <taxon>Polyphaga</taxon>
        <taxon>Elateriformia</taxon>
        <taxon>Elateroidea</taxon>
        <taxon>Elateridae</taxon>
        <taxon>Agrypninae</taxon>
        <taxon>Pyrophorini</taxon>
        <taxon>Ignelater</taxon>
    </lineage>
</organism>
<dbReference type="OrthoDB" id="6757529at2759"/>
<evidence type="ECO:0000313" key="2">
    <source>
        <dbReference type="Proteomes" id="UP000801492"/>
    </source>
</evidence>
<accession>A0A8K0GAJ8</accession>
<dbReference type="EMBL" id="VTPC01021671">
    <property type="protein sequence ID" value="KAF2891826.1"/>
    <property type="molecule type" value="Genomic_DNA"/>
</dbReference>
<evidence type="ECO:0000313" key="1">
    <source>
        <dbReference type="EMBL" id="KAF2891826.1"/>
    </source>
</evidence>
<dbReference type="Proteomes" id="UP000801492">
    <property type="component" value="Unassembled WGS sequence"/>
</dbReference>
<proteinExistence type="predicted"/>
<dbReference type="AlphaFoldDB" id="A0A8K0GAJ8"/>
<keyword evidence="2" id="KW-1185">Reference proteome</keyword>
<comment type="caution">
    <text evidence="1">The sequence shown here is derived from an EMBL/GenBank/DDBJ whole genome shotgun (WGS) entry which is preliminary data.</text>
</comment>
<reference evidence="1" key="1">
    <citation type="submission" date="2019-08" db="EMBL/GenBank/DDBJ databases">
        <title>The genome of the North American firefly Photinus pyralis.</title>
        <authorList>
            <consortium name="Photinus pyralis genome working group"/>
            <person name="Fallon T.R."/>
            <person name="Sander Lower S.E."/>
            <person name="Weng J.-K."/>
        </authorList>
    </citation>
    <scope>NUCLEOTIDE SEQUENCE</scope>
    <source>
        <strain evidence="1">TRF0915ILg1</strain>
        <tissue evidence="1">Whole body</tissue>
    </source>
</reference>